<dbReference type="InterPro" id="IPR002104">
    <property type="entry name" value="Integrase_catalytic"/>
</dbReference>
<evidence type="ECO:0000313" key="10">
    <source>
        <dbReference type="Proteomes" id="UP000316714"/>
    </source>
</evidence>
<keyword evidence="2" id="KW-0229">DNA integration</keyword>
<dbReference type="Proteomes" id="UP000316714">
    <property type="component" value="Unassembled WGS sequence"/>
</dbReference>
<dbReference type="SUPFAM" id="SSF56349">
    <property type="entry name" value="DNA breaking-rejoining enzymes"/>
    <property type="match status" value="1"/>
</dbReference>
<evidence type="ECO:0000259" key="7">
    <source>
        <dbReference type="PROSITE" id="PS51898"/>
    </source>
</evidence>
<dbReference type="InterPro" id="IPR010998">
    <property type="entry name" value="Integrase_recombinase_N"/>
</dbReference>
<comment type="caution">
    <text evidence="9">The sequence shown here is derived from an EMBL/GenBank/DDBJ whole genome shotgun (WGS) entry which is preliminary data.</text>
</comment>
<feature type="region of interest" description="Disordered" evidence="6">
    <location>
        <begin position="419"/>
        <end position="476"/>
    </location>
</feature>
<feature type="domain" description="Tyr recombinase" evidence="7">
    <location>
        <begin position="194"/>
        <end position="388"/>
    </location>
</feature>
<evidence type="ECO:0000256" key="6">
    <source>
        <dbReference type="SAM" id="MobiDB-lite"/>
    </source>
</evidence>
<dbReference type="CDD" id="cd00397">
    <property type="entry name" value="DNA_BRE_C"/>
    <property type="match status" value="1"/>
</dbReference>
<evidence type="ECO:0000256" key="1">
    <source>
        <dbReference type="ARBA" id="ARBA00008857"/>
    </source>
</evidence>
<keyword evidence="3 5" id="KW-0238">DNA-binding</keyword>
<dbReference type="GO" id="GO:0006310">
    <property type="term" value="P:DNA recombination"/>
    <property type="evidence" value="ECO:0007669"/>
    <property type="project" value="UniProtKB-KW"/>
</dbReference>
<dbReference type="Pfam" id="PF00589">
    <property type="entry name" value="Phage_integrase"/>
    <property type="match status" value="1"/>
</dbReference>
<evidence type="ECO:0000256" key="2">
    <source>
        <dbReference type="ARBA" id="ARBA00022908"/>
    </source>
</evidence>
<evidence type="ECO:0000259" key="8">
    <source>
        <dbReference type="PROSITE" id="PS51900"/>
    </source>
</evidence>
<dbReference type="Gene3D" id="1.10.443.10">
    <property type="entry name" value="Intergrase catalytic core"/>
    <property type="match status" value="1"/>
</dbReference>
<evidence type="ECO:0000313" key="9">
    <source>
        <dbReference type="EMBL" id="TWT33896.1"/>
    </source>
</evidence>
<comment type="similarity">
    <text evidence="1">Belongs to the 'phage' integrase family.</text>
</comment>
<dbReference type="Gene3D" id="1.10.150.130">
    <property type="match status" value="1"/>
</dbReference>
<protein>
    <submittedName>
        <fullName evidence="9">Tyrosine recombinase XerC</fullName>
    </submittedName>
</protein>
<evidence type="ECO:0000256" key="5">
    <source>
        <dbReference type="PROSITE-ProRule" id="PRU01248"/>
    </source>
</evidence>
<dbReference type="GO" id="GO:0015074">
    <property type="term" value="P:DNA integration"/>
    <property type="evidence" value="ECO:0007669"/>
    <property type="project" value="UniProtKB-KW"/>
</dbReference>
<dbReference type="EMBL" id="SIHJ01000002">
    <property type="protein sequence ID" value="TWT33896.1"/>
    <property type="molecule type" value="Genomic_DNA"/>
</dbReference>
<dbReference type="InterPro" id="IPR050090">
    <property type="entry name" value="Tyrosine_recombinase_XerCD"/>
</dbReference>
<dbReference type="PROSITE" id="PS51900">
    <property type="entry name" value="CB"/>
    <property type="match status" value="1"/>
</dbReference>
<dbReference type="InterPro" id="IPR011010">
    <property type="entry name" value="DNA_brk_join_enz"/>
</dbReference>
<evidence type="ECO:0000256" key="3">
    <source>
        <dbReference type="ARBA" id="ARBA00023125"/>
    </source>
</evidence>
<evidence type="ECO:0000256" key="4">
    <source>
        <dbReference type="ARBA" id="ARBA00023172"/>
    </source>
</evidence>
<organism evidence="9 10">
    <name type="scientific">Posidoniimonas corsicana</name>
    <dbReference type="NCBI Taxonomy" id="1938618"/>
    <lineage>
        <taxon>Bacteria</taxon>
        <taxon>Pseudomonadati</taxon>
        <taxon>Planctomycetota</taxon>
        <taxon>Planctomycetia</taxon>
        <taxon>Pirellulales</taxon>
        <taxon>Lacipirellulaceae</taxon>
        <taxon>Posidoniimonas</taxon>
    </lineage>
</organism>
<dbReference type="PROSITE" id="PS51898">
    <property type="entry name" value="TYR_RECOMBINASE"/>
    <property type="match status" value="1"/>
</dbReference>
<dbReference type="AlphaFoldDB" id="A0A5C5V5T3"/>
<dbReference type="PANTHER" id="PTHR30349">
    <property type="entry name" value="PHAGE INTEGRASE-RELATED"/>
    <property type="match status" value="1"/>
</dbReference>
<proteinExistence type="inferred from homology"/>
<accession>A0A5C5V5T3</accession>
<feature type="compositionally biased region" description="Basic and acidic residues" evidence="6">
    <location>
        <begin position="424"/>
        <end position="445"/>
    </location>
</feature>
<reference evidence="9 10" key="1">
    <citation type="submission" date="2019-02" db="EMBL/GenBank/DDBJ databases">
        <title>Deep-cultivation of Planctomycetes and their phenomic and genomic characterization uncovers novel biology.</title>
        <authorList>
            <person name="Wiegand S."/>
            <person name="Jogler M."/>
            <person name="Boedeker C."/>
            <person name="Pinto D."/>
            <person name="Vollmers J."/>
            <person name="Rivas-Marin E."/>
            <person name="Kohn T."/>
            <person name="Peeters S.H."/>
            <person name="Heuer A."/>
            <person name="Rast P."/>
            <person name="Oberbeckmann S."/>
            <person name="Bunk B."/>
            <person name="Jeske O."/>
            <person name="Meyerdierks A."/>
            <person name="Storesund J.E."/>
            <person name="Kallscheuer N."/>
            <person name="Luecker S."/>
            <person name="Lage O.M."/>
            <person name="Pohl T."/>
            <person name="Merkel B.J."/>
            <person name="Hornburger P."/>
            <person name="Mueller R.-W."/>
            <person name="Bruemmer F."/>
            <person name="Labrenz M."/>
            <person name="Spormann A.M."/>
            <person name="Op Den Camp H."/>
            <person name="Overmann J."/>
            <person name="Amann R."/>
            <person name="Jetten M.S.M."/>
            <person name="Mascher T."/>
            <person name="Medema M.H."/>
            <person name="Devos D.P."/>
            <person name="Kaster A.-K."/>
            <person name="Ovreas L."/>
            <person name="Rohde M."/>
            <person name="Galperin M.Y."/>
            <person name="Jogler C."/>
        </authorList>
    </citation>
    <scope>NUCLEOTIDE SEQUENCE [LARGE SCALE GENOMIC DNA]</scope>
    <source>
        <strain evidence="9 10">KOR34</strain>
    </source>
</reference>
<sequence>MPTIKRLTFTKYVGPDGRRVKKDAPGAKPKQYQSKRYYGWYQDARGETVRVKLSTDKTAAAQQLAQLVKRAEWSRSGLRHECSDHLETPLAEHLAAYKSHLAAKGNSERYVRETAGRLKRIQTAMNADKLGDLNLDRFTVYLNELRGGGASARTLNAARGDLKSFGKWCVMTKRLPANPFEAVSKENEAVDRRRERRVLRAKQLADLIAAADDSETPFRGLDGPNRAMLYQLAIATGLRANELATLTTASLQLEGDSPCVVVRAAYSKRRREDEQPLPTWLAEKLQAWLDVKRARSLSLAPQKLFPGSWPRRAAEMLQPDLEAADIAYTDEAGRVFDFHALRHQFITTLAAANVSPKIAQQLARHSSIELTLGRYTHLQAADVAGALDVVGDPAASRESGAATGTDDADASKELRYSCAKRVSHRPESASDGKRGDRGRVDRDSPETVARLGVASGVEAEGMGLEPTTPCGAPDFESVPACRGRTLSDRGGLFLAE</sequence>
<dbReference type="InterPro" id="IPR044068">
    <property type="entry name" value="CB"/>
</dbReference>
<dbReference type="InterPro" id="IPR013762">
    <property type="entry name" value="Integrase-like_cat_sf"/>
</dbReference>
<keyword evidence="10" id="KW-1185">Reference proteome</keyword>
<gene>
    <name evidence="9" type="primary">xerC_5</name>
    <name evidence="9" type="ORF">KOR34_37320</name>
</gene>
<feature type="domain" description="Core-binding (CB)" evidence="8">
    <location>
        <begin position="88"/>
        <end position="170"/>
    </location>
</feature>
<dbReference type="RefSeq" id="WP_146566890.1">
    <property type="nucleotide sequence ID" value="NZ_SIHJ01000002.1"/>
</dbReference>
<name>A0A5C5V5T3_9BACT</name>
<dbReference type="OrthoDB" id="292546at2"/>
<keyword evidence="4" id="KW-0233">DNA recombination</keyword>
<dbReference type="PANTHER" id="PTHR30349:SF41">
    <property type="entry name" value="INTEGRASE_RECOMBINASE PROTEIN MJ0367-RELATED"/>
    <property type="match status" value="1"/>
</dbReference>
<dbReference type="GO" id="GO:0003677">
    <property type="term" value="F:DNA binding"/>
    <property type="evidence" value="ECO:0007669"/>
    <property type="project" value="UniProtKB-UniRule"/>
</dbReference>